<proteinExistence type="predicted"/>
<sequence length="115" mass="13432">MIELLLLYKWWIIGICEATAWIATYFMFRAKIVLKSNVKFRLFGAIAGITGYGPHFGLGIYNYFETQKIDLFLIVIAVILVIGVIFWRQIEGLIEALVNKMHNKKLKKNFYLKKK</sequence>
<dbReference type="AlphaFoldDB" id="A0A6M6E673"/>
<feature type="transmembrane region" description="Helical" evidence="1">
    <location>
        <begin position="69"/>
        <end position="87"/>
    </location>
</feature>
<feature type="transmembrane region" description="Helical" evidence="1">
    <location>
        <begin position="40"/>
        <end position="63"/>
    </location>
</feature>
<feature type="transmembrane region" description="Helical" evidence="1">
    <location>
        <begin position="6"/>
        <end position="28"/>
    </location>
</feature>
<accession>A0A6M6E673</accession>
<dbReference type="Proteomes" id="UP000501076">
    <property type="component" value="Plasmid pFDU301A"/>
</dbReference>
<evidence type="ECO:0000313" key="2">
    <source>
        <dbReference type="EMBL" id="QJX80078.1"/>
    </source>
</evidence>
<organism evidence="2 3">
    <name type="scientific">Priestia megaterium</name>
    <name type="common">Bacillus megaterium</name>
    <dbReference type="NCBI Taxonomy" id="1404"/>
    <lineage>
        <taxon>Bacteria</taxon>
        <taxon>Bacillati</taxon>
        <taxon>Bacillota</taxon>
        <taxon>Bacilli</taxon>
        <taxon>Bacillales</taxon>
        <taxon>Bacillaceae</taxon>
        <taxon>Priestia</taxon>
    </lineage>
</organism>
<keyword evidence="1" id="KW-1133">Transmembrane helix</keyword>
<protein>
    <submittedName>
        <fullName evidence="2">Uncharacterized protein</fullName>
    </submittedName>
</protein>
<keyword evidence="1" id="KW-0812">Transmembrane</keyword>
<geneLocation type="plasmid" evidence="3">
    <name>pfdu301a</name>
</geneLocation>
<gene>
    <name evidence="2" type="ORF">FDZ14_28695</name>
</gene>
<dbReference type="RefSeq" id="WP_171778061.1">
    <property type="nucleotide sequence ID" value="NZ_CP045273.1"/>
</dbReference>
<keyword evidence="1" id="KW-0472">Membrane</keyword>
<evidence type="ECO:0000313" key="3">
    <source>
        <dbReference type="Proteomes" id="UP000501076"/>
    </source>
</evidence>
<name>A0A6M6E673_PRIMG</name>
<evidence type="ECO:0000256" key="1">
    <source>
        <dbReference type="SAM" id="Phobius"/>
    </source>
</evidence>
<keyword evidence="2" id="KW-0614">Plasmid</keyword>
<dbReference type="EMBL" id="CP045273">
    <property type="protein sequence ID" value="QJX80078.1"/>
    <property type="molecule type" value="Genomic_DNA"/>
</dbReference>
<reference evidence="2 3" key="1">
    <citation type="submission" date="2019-10" db="EMBL/GenBank/DDBJ databases">
        <title>Complete genome sequences for adaption low water activity.</title>
        <authorList>
            <person name="Zhao L."/>
            <person name="Zhong J."/>
        </authorList>
    </citation>
    <scope>NUCLEOTIDE SEQUENCE [LARGE SCALE GENOMIC DNA]</scope>
    <source>
        <strain evidence="2 3">FDU301</strain>
        <plasmid evidence="3">pfdu301a</plasmid>
    </source>
</reference>